<dbReference type="RefSeq" id="WP_189659059.1">
    <property type="nucleotide sequence ID" value="NZ_BMZW01000035.1"/>
</dbReference>
<dbReference type="EMBL" id="BMZW01000035">
    <property type="protein sequence ID" value="GFZ62100.1"/>
    <property type="molecule type" value="Genomic_DNA"/>
</dbReference>
<dbReference type="Proteomes" id="UP000630864">
    <property type="component" value="Unassembled WGS sequence"/>
</dbReference>
<organism evidence="1 2">
    <name type="scientific">Pseudomonas amygdali pv. eriobotryae</name>
    <dbReference type="NCBI Taxonomy" id="129137"/>
    <lineage>
        <taxon>Bacteria</taxon>
        <taxon>Pseudomonadati</taxon>
        <taxon>Pseudomonadota</taxon>
        <taxon>Gammaproteobacteria</taxon>
        <taxon>Pseudomonadales</taxon>
        <taxon>Pseudomonadaceae</taxon>
        <taxon>Pseudomonas</taxon>
        <taxon>Pseudomonas amygdali</taxon>
    </lineage>
</organism>
<comment type="caution">
    <text evidence="1">The sequence shown here is derived from an EMBL/GenBank/DDBJ whole genome shotgun (WGS) entry which is preliminary data.</text>
</comment>
<reference evidence="1" key="1">
    <citation type="submission" date="2020-09" db="EMBL/GenBank/DDBJ databases">
        <title>Pseudomonas syringae pv. eriobotryae genome sequence causing loquat canker disease.</title>
        <authorList>
            <person name="Fukuda S."/>
            <person name="Tashiro H."/>
            <person name="Nagano Y."/>
        </authorList>
    </citation>
    <scope>NUCLEOTIDE SEQUENCE</scope>
    <source>
        <strain evidence="1">AM001</strain>
    </source>
</reference>
<protein>
    <recommendedName>
        <fullName evidence="3">HEPN domain-containing protein</fullName>
    </recommendedName>
</protein>
<evidence type="ECO:0008006" key="3">
    <source>
        <dbReference type="Google" id="ProtNLM"/>
    </source>
</evidence>
<name>A0A9P3AH20_PSEA0</name>
<gene>
    <name evidence="1" type="ORF">PSE10A_46110</name>
</gene>
<sequence length="145" mass="16400">MNDEFEGYDDDYESPSLVEDRSHRNHWLNRANDLHASAGAIWFSMKSENHQSVTETLGLGEGFSMSTACDPVYHMLCGLSLEVLMKAVLVSRGDSAPEIHDLNDLASLVGTKRNVNETRILRFYQESVIWAGRYPIPRKANDQKL</sequence>
<dbReference type="AlphaFoldDB" id="A0A9P3AH20"/>
<evidence type="ECO:0000313" key="1">
    <source>
        <dbReference type="EMBL" id="GFZ62100.1"/>
    </source>
</evidence>
<evidence type="ECO:0000313" key="2">
    <source>
        <dbReference type="Proteomes" id="UP000630864"/>
    </source>
</evidence>
<accession>A0A9P3AH20</accession>
<proteinExistence type="predicted"/>